<name>A0A9P1IR49_9PELO</name>
<dbReference type="AlphaFoldDB" id="A0A9P1IR49"/>
<reference evidence="1" key="1">
    <citation type="submission" date="2022-11" db="EMBL/GenBank/DDBJ databases">
        <authorList>
            <person name="Kikuchi T."/>
        </authorList>
    </citation>
    <scope>NUCLEOTIDE SEQUENCE</scope>
    <source>
        <strain evidence="1">PS1010</strain>
    </source>
</reference>
<evidence type="ECO:0000313" key="2">
    <source>
        <dbReference type="Proteomes" id="UP001152747"/>
    </source>
</evidence>
<organism evidence="1 2">
    <name type="scientific">Caenorhabditis angaria</name>
    <dbReference type="NCBI Taxonomy" id="860376"/>
    <lineage>
        <taxon>Eukaryota</taxon>
        <taxon>Metazoa</taxon>
        <taxon>Ecdysozoa</taxon>
        <taxon>Nematoda</taxon>
        <taxon>Chromadorea</taxon>
        <taxon>Rhabditida</taxon>
        <taxon>Rhabditina</taxon>
        <taxon>Rhabditomorpha</taxon>
        <taxon>Rhabditoidea</taxon>
        <taxon>Rhabditidae</taxon>
        <taxon>Peloderinae</taxon>
        <taxon>Caenorhabditis</taxon>
    </lineage>
</organism>
<accession>A0A9P1IR49</accession>
<dbReference type="Proteomes" id="UP001152747">
    <property type="component" value="Unassembled WGS sequence"/>
</dbReference>
<evidence type="ECO:0000313" key="1">
    <source>
        <dbReference type="EMBL" id="CAI5450515.1"/>
    </source>
</evidence>
<proteinExistence type="predicted"/>
<sequence length="156" mass="18200">MGGGIEIVEDMEINEKTQEPIVLMKKMLIRLLRSTKEKIEAEKKTYEVVFNEIAESAKIDGNYQALLEKSIRLKKEFDEKTDVRTFDLLHKTLLSIENEVEFKELMIEMTPPICDRVLIKNPNSTSTNPNSWETLRNRIRQIGDLKFIDKISKIPF</sequence>
<keyword evidence="2" id="KW-1185">Reference proteome</keyword>
<gene>
    <name evidence="1" type="ORF">CAMP_LOCUS13152</name>
</gene>
<protein>
    <submittedName>
        <fullName evidence="1">Uncharacterized protein</fullName>
    </submittedName>
</protein>
<dbReference type="EMBL" id="CANHGI010000005">
    <property type="protein sequence ID" value="CAI5450515.1"/>
    <property type="molecule type" value="Genomic_DNA"/>
</dbReference>
<comment type="caution">
    <text evidence="1">The sequence shown here is derived from an EMBL/GenBank/DDBJ whole genome shotgun (WGS) entry which is preliminary data.</text>
</comment>